<proteinExistence type="predicted"/>
<accession>A0A316G3U7</accession>
<dbReference type="Pfam" id="PF00903">
    <property type="entry name" value="Glyoxalase"/>
    <property type="match status" value="1"/>
</dbReference>
<evidence type="ECO:0000256" key="1">
    <source>
        <dbReference type="SAM" id="MobiDB-lite"/>
    </source>
</evidence>
<dbReference type="AlphaFoldDB" id="A0A316G3U7"/>
<dbReference type="Gene3D" id="3.10.180.10">
    <property type="entry name" value="2,3-Dihydroxybiphenyl 1,2-Dioxygenase, domain 1"/>
    <property type="match status" value="1"/>
</dbReference>
<name>A0A316G3U7_9RHOB</name>
<organism evidence="3 4">
    <name type="scientific">Silicimonas algicola</name>
    <dbReference type="NCBI Taxonomy" id="1826607"/>
    <lineage>
        <taxon>Bacteria</taxon>
        <taxon>Pseudomonadati</taxon>
        <taxon>Pseudomonadota</taxon>
        <taxon>Alphaproteobacteria</taxon>
        <taxon>Rhodobacterales</taxon>
        <taxon>Paracoccaceae</taxon>
    </lineage>
</organism>
<dbReference type="Proteomes" id="UP000245390">
    <property type="component" value="Unassembled WGS sequence"/>
</dbReference>
<evidence type="ECO:0000313" key="3">
    <source>
        <dbReference type="EMBL" id="PWK54995.1"/>
    </source>
</evidence>
<dbReference type="InterPro" id="IPR004360">
    <property type="entry name" value="Glyas_Fos-R_dOase_dom"/>
</dbReference>
<protein>
    <recommendedName>
        <fullName evidence="2">Glyoxalase/fosfomycin resistance/dioxygenase domain-containing protein</fullName>
    </recommendedName>
</protein>
<sequence>MQQTPVLKGISVVSISVPDLDAAREFYSEVLGLGEPLYELPDAGWIEFGLASGQGNSMKTTASAGSSRPRPSSK</sequence>
<keyword evidence="4" id="KW-1185">Reference proteome</keyword>
<comment type="caution">
    <text evidence="3">The sequence shown here is derived from an EMBL/GenBank/DDBJ whole genome shotgun (WGS) entry which is preliminary data.</text>
</comment>
<reference evidence="3 4" key="1">
    <citation type="submission" date="2018-05" db="EMBL/GenBank/DDBJ databases">
        <title>Genomic Encyclopedia of Type Strains, Phase IV (KMG-IV): sequencing the most valuable type-strain genomes for metagenomic binning, comparative biology and taxonomic classification.</title>
        <authorList>
            <person name="Goeker M."/>
        </authorList>
    </citation>
    <scope>NUCLEOTIDE SEQUENCE [LARGE SCALE GENOMIC DNA]</scope>
    <source>
        <strain evidence="3 4">DSM 103371</strain>
    </source>
</reference>
<dbReference type="CDD" id="cd06587">
    <property type="entry name" value="VOC"/>
    <property type="match status" value="1"/>
</dbReference>
<gene>
    <name evidence="3" type="ORF">C8D95_10982</name>
</gene>
<feature type="compositionally biased region" description="Low complexity" evidence="1">
    <location>
        <begin position="62"/>
        <end position="74"/>
    </location>
</feature>
<dbReference type="RefSeq" id="WP_206508377.1">
    <property type="nucleotide sequence ID" value="NZ_CP034588.1"/>
</dbReference>
<dbReference type="InterPro" id="IPR029068">
    <property type="entry name" value="Glyas_Bleomycin-R_OHBP_Dase"/>
</dbReference>
<dbReference type="SUPFAM" id="SSF54593">
    <property type="entry name" value="Glyoxalase/Bleomycin resistance protein/Dihydroxybiphenyl dioxygenase"/>
    <property type="match status" value="1"/>
</dbReference>
<evidence type="ECO:0000313" key="4">
    <source>
        <dbReference type="Proteomes" id="UP000245390"/>
    </source>
</evidence>
<dbReference type="EMBL" id="QGGV01000009">
    <property type="protein sequence ID" value="PWK54995.1"/>
    <property type="molecule type" value="Genomic_DNA"/>
</dbReference>
<feature type="region of interest" description="Disordered" evidence="1">
    <location>
        <begin position="52"/>
        <end position="74"/>
    </location>
</feature>
<evidence type="ECO:0000259" key="2">
    <source>
        <dbReference type="Pfam" id="PF00903"/>
    </source>
</evidence>
<feature type="domain" description="Glyoxalase/fosfomycin resistance/dioxygenase" evidence="2">
    <location>
        <begin position="10"/>
        <end position="54"/>
    </location>
</feature>